<dbReference type="SUPFAM" id="SSF90123">
    <property type="entry name" value="ABC transporter transmembrane region"/>
    <property type="match status" value="1"/>
</dbReference>
<dbReference type="GO" id="GO:0016787">
    <property type="term" value="F:hydrolase activity"/>
    <property type="evidence" value="ECO:0007669"/>
    <property type="project" value="UniProtKB-KW"/>
</dbReference>
<evidence type="ECO:0000256" key="5">
    <source>
        <dbReference type="SAM" id="Phobius"/>
    </source>
</evidence>
<keyword evidence="2 5" id="KW-0812">Transmembrane</keyword>
<keyword evidence="7" id="KW-0547">Nucleotide-binding</keyword>
<evidence type="ECO:0000256" key="1">
    <source>
        <dbReference type="ARBA" id="ARBA00004651"/>
    </source>
</evidence>
<dbReference type="PANTHER" id="PTHR43394:SF1">
    <property type="entry name" value="ATP-BINDING CASSETTE SUB-FAMILY B MEMBER 10, MITOCHONDRIAL"/>
    <property type="match status" value="1"/>
</dbReference>
<dbReference type="Pfam" id="PF00664">
    <property type="entry name" value="ABC_membrane"/>
    <property type="match status" value="1"/>
</dbReference>
<evidence type="ECO:0000313" key="8">
    <source>
        <dbReference type="Proteomes" id="UP000191154"/>
    </source>
</evidence>
<keyword evidence="7" id="KW-0067">ATP-binding</keyword>
<protein>
    <submittedName>
        <fullName evidence="7">Iron import ATP-binding/permease protein IrtA</fullName>
        <ecNumber evidence="7">3.6.3.-</ecNumber>
    </submittedName>
</protein>
<feature type="domain" description="ABC transmembrane type-1" evidence="6">
    <location>
        <begin position="26"/>
        <end position="189"/>
    </location>
</feature>
<organism evidence="7 8">
    <name type="scientific">Clostridium saccharobutylicum</name>
    <dbReference type="NCBI Taxonomy" id="169679"/>
    <lineage>
        <taxon>Bacteria</taxon>
        <taxon>Bacillati</taxon>
        <taxon>Bacillota</taxon>
        <taxon>Clostridia</taxon>
        <taxon>Eubacteriales</taxon>
        <taxon>Clostridiaceae</taxon>
        <taxon>Clostridium</taxon>
    </lineage>
</organism>
<keyword evidence="4 5" id="KW-0472">Membrane</keyword>
<dbReference type="EC" id="3.6.3.-" evidence="7"/>
<feature type="transmembrane region" description="Helical" evidence="5">
    <location>
        <begin position="66"/>
        <end position="91"/>
    </location>
</feature>
<evidence type="ECO:0000259" key="6">
    <source>
        <dbReference type="PROSITE" id="PS50929"/>
    </source>
</evidence>
<dbReference type="AlphaFoldDB" id="A0A1S8NCL5"/>
<dbReference type="GO" id="GO:0005524">
    <property type="term" value="F:ATP binding"/>
    <property type="evidence" value="ECO:0007669"/>
    <property type="project" value="UniProtKB-KW"/>
</dbReference>
<feature type="transmembrane region" description="Helical" evidence="5">
    <location>
        <begin position="20"/>
        <end position="46"/>
    </location>
</feature>
<evidence type="ECO:0000313" key="7">
    <source>
        <dbReference type="EMBL" id="OOM14225.1"/>
    </source>
</evidence>
<dbReference type="InterPro" id="IPR039421">
    <property type="entry name" value="Type_1_exporter"/>
</dbReference>
<dbReference type="InterPro" id="IPR036640">
    <property type="entry name" value="ABC1_TM_sf"/>
</dbReference>
<dbReference type="Proteomes" id="UP000191154">
    <property type="component" value="Unassembled WGS sequence"/>
</dbReference>
<accession>A0A1S8NCL5</accession>
<keyword evidence="7" id="KW-0378">Hydrolase</keyword>
<reference evidence="7 8" key="1">
    <citation type="submission" date="2016-05" db="EMBL/GenBank/DDBJ databases">
        <title>Microbial solvent formation.</title>
        <authorList>
            <person name="Poehlein A."/>
            <person name="Montoya Solano J.D."/>
            <person name="Flitsch S."/>
            <person name="Krabben P."/>
            <person name="Duerre P."/>
            <person name="Daniel R."/>
        </authorList>
    </citation>
    <scope>NUCLEOTIDE SEQUENCE [LARGE SCALE GENOMIC DNA]</scope>
    <source>
        <strain evidence="7 8">L1-8</strain>
    </source>
</reference>
<dbReference type="GO" id="GO:0005886">
    <property type="term" value="C:plasma membrane"/>
    <property type="evidence" value="ECO:0007669"/>
    <property type="project" value="UniProtKB-SubCell"/>
</dbReference>
<name>A0A1S8NCL5_CLOSA</name>
<gene>
    <name evidence="7" type="primary">irtA_1</name>
    <name evidence="7" type="ORF">CLOSAC_10980</name>
</gene>
<comment type="caution">
    <text evidence="7">The sequence shown here is derived from an EMBL/GenBank/DDBJ whole genome shotgun (WGS) entry which is preliminary data.</text>
</comment>
<feature type="transmembrane region" description="Helical" evidence="5">
    <location>
        <begin position="167"/>
        <end position="185"/>
    </location>
</feature>
<evidence type="ECO:0000256" key="3">
    <source>
        <dbReference type="ARBA" id="ARBA00022989"/>
    </source>
</evidence>
<dbReference type="Gene3D" id="1.20.1560.10">
    <property type="entry name" value="ABC transporter type 1, transmembrane domain"/>
    <property type="match status" value="1"/>
</dbReference>
<proteinExistence type="predicted"/>
<dbReference type="EMBL" id="LZYZ01000002">
    <property type="protein sequence ID" value="OOM14225.1"/>
    <property type="molecule type" value="Genomic_DNA"/>
</dbReference>
<evidence type="ECO:0000256" key="2">
    <source>
        <dbReference type="ARBA" id="ARBA00022692"/>
    </source>
</evidence>
<dbReference type="PANTHER" id="PTHR43394">
    <property type="entry name" value="ATP-DEPENDENT PERMEASE MDL1, MITOCHONDRIAL"/>
    <property type="match status" value="1"/>
</dbReference>
<evidence type="ECO:0000256" key="4">
    <source>
        <dbReference type="ARBA" id="ARBA00023136"/>
    </source>
</evidence>
<dbReference type="PROSITE" id="PS50929">
    <property type="entry name" value="ABC_TM1F"/>
    <property type="match status" value="1"/>
</dbReference>
<dbReference type="GO" id="GO:0015421">
    <property type="term" value="F:ABC-type oligopeptide transporter activity"/>
    <property type="evidence" value="ECO:0007669"/>
    <property type="project" value="TreeGrafter"/>
</dbReference>
<sequence length="189" mass="20660">MKKESSISKLFRYAGKFKYLTITSWVLSAASALMVLIPFVFIWKIIKAVLNASPNFSGANNLTHYGWMAVFFSILSMAIYIGALLCSHIAAFRVQANIRSKAMHHIVTLPLGFMDGIGSGKIRKIVNESSAATETYLAHQLPDRAGALATPIGLLAMLLVFDYRLGLLSLIPVVVAFGIMSSMTGNRMQ</sequence>
<dbReference type="InterPro" id="IPR011527">
    <property type="entry name" value="ABC1_TM_dom"/>
</dbReference>
<keyword evidence="3 5" id="KW-1133">Transmembrane helix</keyword>
<comment type="subcellular location">
    <subcellularLocation>
        <location evidence="1">Cell membrane</location>
        <topology evidence="1">Multi-pass membrane protein</topology>
    </subcellularLocation>
</comment>